<evidence type="ECO:0000313" key="3">
    <source>
        <dbReference type="Proteomes" id="UP000664658"/>
    </source>
</evidence>
<feature type="transmembrane region" description="Helical" evidence="1">
    <location>
        <begin position="179"/>
        <end position="197"/>
    </location>
</feature>
<keyword evidence="1" id="KW-0472">Membrane</keyword>
<evidence type="ECO:0000313" key="2">
    <source>
        <dbReference type="EMBL" id="MBO1109817.1"/>
    </source>
</evidence>
<dbReference type="RefSeq" id="WP_207542762.1">
    <property type="nucleotide sequence ID" value="NZ_JAFNAA010000034.1"/>
</dbReference>
<organism evidence="2 3">
    <name type="scientific">Plesiomonas shigelloides</name>
    <name type="common">Aeromonas shigelloides</name>
    <dbReference type="NCBI Taxonomy" id="703"/>
    <lineage>
        <taxon>Bacteria</taxon>
        <taxon>Pseudomonadati</taxon>
        <taxon>Pseudomonadota</taxon>
        <taxon>Gammaproteobacteria</taxon>
        <taxon>Enterobacterales</taxon>
        <taxon>Enterobacteriaceae</taxon>
        <taxon>Plesiomonas</taxon>
    </lineage>
</organism>
<gene>
    <name evidence="2" type="ORF">J2R62_16695</name>
</gene>
<feature type="transmembrane region" description="Helical" evidence="1">
    <location>
        <begin position="138"/>
        <end position="158"/>
    </location>
</feature>
<dbReference type="Pfam" id="PF06912">
    <property type="entry name" value="DUF1275"/>
    <property type="match status" value="1"/>
</dbReference>
<dbReference type="Proteomes" id="UP000664658">
    <property type="component" value="Unassembled WGS sequence"/>
</dbReference>
<proteinExistence type="predicted"/>
<feature type="transmembrane region" description="Helical" evidence="1">
    <location>
        <begin position="45"/>
        <end position="64"/>
    </location>
</feature>
<feature type="transmembrane region" description="Helical" evidence="1">
    <location>
        <begin position="76"/>
        <end position="101"/>
    </location>
</feature>
<protein>
    <submittedName>
        <fullName evidence="2">DUF1275 domain-containing protein</fullName>
    </submittedName>
</protein>
<dbReference type="EMBL" id="JAFNAA010000034">
    <property type="protein sequence ID" value="MBO1109817.1"/>
    <property type="molecule type" value="Genomic_DNA"/>
</dbReference>
<sequence length="232" mass="25861">MSFIGGSVEIVSFIYLYKALIGYMTSNMIFGVAALAKGTLDFESFYHISIIVIWMVIAAIHQLLANKFDSYLKTPWHMYAISLTINCVLLITFIALGRFMMVTGALGTGPSPTVIPLITIGLLFMYVHNFVIKHGGTRQPTATSVVTTVYVLMMTSFFKSFNKKLSDTERGDLRKEGSHYLLVILHFFAGAMMTAILSKHYGFYSLVPAAIILIAFTVRIWRVHAKSCENAC</sequence>
<dbReference type="AlphaFoldDB" id="A0A8I1W8H9"/>
<dbReference type="InterPro" id="IPR010699">
    <property type="entry name" value="DUF1275"/>
</dbReference>
<keyword evidence="1" id="KW-1133">Transmembrane helix</keyword>
<reference evidence="2" key="1">
    <citation type="submission" date="2021-03" db="EMBL/GenBank/DDBJ databases">
        <title>Plesiomonas shigelloides zfcc0051, isolated from zebrafish feces.</title>
        <authorList>
            <person name="Vanderhoek Z."/>
            <person name="Gaulke C."/>
        </authorList>
    </citation>
    <scope>NUCLEOTIDE SEQUENCE</scope>
    <source>
        <strain evidence="2">Zfcc0051</strain>
    </source>
</reference>
<name>A0A8I1W8H9_PLESH</name>
<evidence type="ECO:0000256" key="1">
    <source>
        <dbReference type="SAM" id="Phobius"/>
    </source>
</evidence>
<feature type="transmembrane region" description="Helical" evidence="1">
    <location>
        <begin position="203"/>
        <end position="221"/>
    </location>
</feature>
<feature type="transmembrane region" description="Helical" evidence="1">
    <location>
        <begin position="113"/>
        <end position="132"/>
    </location>
</feature>
<feature type="transmembrane region" description="Helical" evidence="1">
    <location>
        <begin position="12"/>
        <end position="33"/>
    </location>
</feature>
<keyword evidence="1" id="KW-0812">Transmembrane</keyword>
<accession>A0A8I1W8H9</accession>
<comment type="caution">
    <text evidence="2">The sequence shown here is derived from an EMBL/GenBank/DDBJ whole genome shotgun (WGS) entry which is preliminary data.</text>
</comment>